<dbReference type="PANTHER" id="PTHR10829:SF25">
    <property type="entry name" value="DREBRIN-LIKE PROTEIN"/>
    <property type="match status" value="1"/>
</dbReference>
<evidence type="ECO:0000256" key="1">
    <source>
        <dbReference type="ARBA" id="ARBA00004245"/>
    </source>
</evidence>
<protein>
    <recommendedName>
        <fullName evidence="13">ADF-H domain-containing protein</fullName>
    </recommendedName>
</protein>
<comment type="subcellular location">
    <subcellularLocation>
        <location evidence="1">Cytoplasm</location>
        <location evidence="1">Cytoskeleton</location>
    </subcellularLocation>
</comment>
<dbReference type="SMART" id="SM00326">
    <property type="entry name" value="SH3"/>
    <property type="match status" value="2"/>
</dbReference>
<dbReference type="AlphaFoldDB" id="A0A507DTG6"/>
<dbReference type="InterPro" id="IPR001452">
    <property type="entry name" value="SH3_domain"/>
</dbReference>
<dbReference type="InterPro" id="IPR036028">
    <property type="entry name" value="SH3-like_dom_sf"/>
</dbReference>
<evidence type="ECO:0000313" key="12">
    <source>
        <dbReference type="Proteomes" id="UP000317494"/>
    </source>
</evidence>
<dbReference type="Proteomes" id="UP000317494">
    <property type="component" value="Unassembled WGS sequence"/>
</dbReference>
<feature type="domain" description="ADF-H" evidence="10">
    <location>
        <begin position="6"/>
        <end position="134"/>
    </location>
</feature>
<proteinExistence type="inferred from homology"/>
<dbReference type="PRINTS" id="PR00499">
    <property type="entry name" value="P67PHOX"/>
</dbReference>
<evidence type="ECO:0000256" key="6">
    <source>
        <dbReference type="ARBA" id="ARBA00038052"/>
    </source>
</evidence>
<dbReference type="GO" id="GO:0005884">
    <property type="term" value="C:actin filament"/>
    <property type="evidence" value="ECO:0007669"/>
    <property type="project" value="TreeGrafter"/>
</dbReference>
<evidence type="ECO:0000256" key="8">
    <source>
        <dbReference type="SAM" id="MobiDB-lite"/>
    </source>
</evidence>
<dbReference type="InterPro" id="IPR029006">
    <property type="entry name" value="ADF-H/Gelsolin-like_dom_sf"/>
</dbReference>
<feature type="compositionally biased region" description="Basic and acidic residues" evidence="8">
    <location>
        <begin position="244"/>
        <end position="286"/>
    </location>
</feature>
<organism evidence="11 12">
    <name type="scientific">Synchytrium endobioticum</name>
    <dbReference type="NCBI Taxonomy" id="286115"/>
    <lineage>
        <taxon>Eukaryota</taxon>
        <taxon>Fungi</taxon>
        <taxon>Fungi incertae sedis</taxon>
        <taxon>Chytridiomycota</taxon>
        <taxon>Chytridiomycota incertae sedis</taxon>
        <taxon>Chytridiomycetes</taxon>
        <taxon>Synchytriales</taxon>
        <taxon>Synchytriaceae</taxon>
        <taxon>Synchytrium</taxon>
    </lineage>
</organism>
<gene>
    <name evidence="11" type="ORF">SeMB42_g00235</name>
</gene>
<reference evidence="11 12" key="1">
    <citation type="journal article" date="2019" name="Sci. Rep.">
        <title>Comparative genomics of chytrid fungi reveal insights into the obligate biotrophic and pathogenic lifestyle of Synchytrium endobioticum.</title>
        <authorList>
            <person name="van de Vossenberg B.T.L.H."/>
            <person name="Warris S."/>
            <person name="Nguyen H.D.T."/>
            <person name="van Gent-Pelzer M.P.E."/>
            <person name="Joly D.L."/>
            <person name="van de Geest H.C."/>
            <person name="Bonants P.J.M."/>
            <person name="Smith D.S."/>
            <person name="Levesque C.A."/>
            <person name="van der Lee T.A.J."/>
        </authorList>
    </citation>
    <scope>NUCLEOTIDE SEQUENCE [LARGE SCALE GENOMIC DNA]</scope>
    <source>
        <strain evidence="11 12">MB42</strain>
    </source>
</reference>
<dbReference type="Pfam" id="PF00018">
    <property type="entry name" value="SH3_1"/>
    <property type="match status" value="2"/>
</dbReference>
<keyword evidence="3" id="KW-0963">Cytoplasm</keyword>
<dbReference type="Gene3D" id="3.40.20.10">
    <property type="entry name" value="Severin"/>
    <property type="match status" value="1"/>
</dbReference>
<dbReference type="InterPro" id="IPR002108">
    <property type="entry name" value="ADF-H"/>
</dbReference>
<evidence type="ECO:0000256" key="5">
    <source>
        <dbReference type="ARBA" id="ARBA00023212"/>
    </source>
</evidence>
<evidence type="ECO:0000259" key="9">
    <source>
        <dbReference type="PROSITE" id="PS50002"/>
    </source>
</evidence>
<dbReference type="SUPFAM" id="SSF55753">
    <property type="entry name" value="Actin depolymerizing proteins"/>
    <property type="match status" value="1"/>
</dbReference>
<dbReference type="Pfam" id="PF00241">
    <property type="entry name" value="Cofilin_ADF"/>
    <property type="match status" value="1"/>
</dbReference>
<dbReference type="VEuPathDB" id="FungiDB:SeMB42_g00235"/>
<feature type="compositionally biased region" description="Low complexity" evidence="8">
    <location>
        <begin position="177"/>
        <end position="200"/>
    </location>
</feature>
<evidence type="ECO:0000256" key="4">
    <source>
        <dbReference type="ARBA" id="ARBA00023203"/>
    </source>
</evidence>
<evidence type="ECO:0000256" key="3">
    <source>
        <dbReference type="ARBA" id="ARBA00022490"/>
    </source>
</evidence>
<accession>A0A507DTG6</accession>
<name>A0A507DTG6_9FUNG</name>
<dbReference type="PROSITE" id="PS50002">
    <property type="entry name" value="SH3"/>
    <property type="match status" value="2"/>
</dbReference>
<dbReference type="GO" id="GO:0051015">
    <property type="term" value="F:actin filament binding"/>
    <property type="evidence" value="ECO:0007669"/>
    <property type="project" value="TreeGrafter"/>
</dbReference>
<evidence type="ECO:0008006" key="13">
    <source>
        <dbReference type="Google" id="ProtNLM"/>
    </source>
</evidence>
<dbReference type="GO" id="GO:0030833">
    <property type="term" value="P:regulation of actin filament polymerization"/>
    <property type="evidence" value="ECO:0007669"/>
    <property type="project" value="TreeGrafter"/>
</dbReference>
<feature type="region of interest" description="Disordered" evidence="8">
    <location>
        <begin position="173"/>
        <end position="342"/>
    </location>
</feature>
<dbReference type="CDD" id="cd11819">
    <property type="entry name" value="SH3_Cortactin_like"/>
    <property type="match status" value="1"/>
</dbReference>
<evidence type="ECO:0000256" key="2">
    <source>
        <dbReference type="ARBA" id="ARBA00022443"/>
    </source>
</evidence>
<dbReference type="PROSITE" id="PS51263">
    <property type="entry name" value="ADF_H"/>
    <property type="match status" value="1"/>
</dbReference>
<evidence type="ECO:0000313" key="11">
    <source>
        <dbReference type="EMBL" id="TPX54515.1"/>
    </source>
</evidence>
<dbReference type="SUPFAM" id="SSF50044">
    <property type="entry name" value="SH3-domain"/>
    <property type="match status" value="2"/>
</dbReference>
<keyword evidence="4" id="KW-0009">Actin-binding</keyword>
<evidence type="ECO:0000259" key="10">
    <source>
        <dbReference type="PROSITE" id="PS51263"/>
    </source>
</evidence>
<feature type="domain" description="SH3" evidence="9">
    <location>
        <begin position="445"/>
        <end position="505"/>
    </location>
</feature>
<dbReference type="GO" id="GO:0030427">
    <property type="term" value="C:site of polarized growth"/>
    <property type="evidence" value="ECO:0007669"/>
    <property type="project" value="TreeGrafter"/>
</dbReference>
<sequence>MSTQLGLGRYADQIRLAYNKVKDPSSDTNWVIYSYDKDNELKPIETGQNGLQELVDEFNSSKIQYAFARVIEPISGLPKILLISWCGEGVPVYRKGLFNSHVSDFQRFFTGYHVAINARNEQDVTVSTIMKKVMDSSGAKYSIHQTELSHDNIQPASKTSPYPSFSKPAPFAGASLSKPSASTNKTSAASSISSGQAAAPAPAPRPTPSAPTPQPMPSNFPASSHPLTKQDKHPDPIFDGLTDGNRKTIAERERRMKEDADLRDREARSQAEREAREADEHAEDAKAASIAKQKAHDSAKFPQQTTLPPPPAVVQLPPRPARSDPRPPSPPAPAPAPVQSQGTTATAIYAYTAEESNEISFDEGEIITNVHEIDANWWQGQNSKGDTGLFASNFVQKNEQGDDPTVPALASVLEPLSPAPRGIPGPPAAPAPPSPPPLHARQSVPASISAIALYDYDAVEENEVSFYAGDTIEHIVFVSQEWWQGFVHGQEDPWYPQVGLGVAILCLPHQKSSSDKWKSSQQETQCCVLVEKLTLFFAPNPIKVSILIPRGRVDKLFDYDFPQLSWETNANVVPSTRTEYPSSMLLFRTLNACGVRLIDELCAKSDGTGLRGLNELRIYQGLTTGHGIGSLPSKQPRIPRVLGFLGTLHQPVFQRDAQVLLSLQRRYREFRITIPVACEPVGTFMLKMTNSSPEDELAIKGKKERLAELIQVRNTIYPSKTNWPCRKGLYTSLDHEFLQDEFEILDGLRDTVSKLVEQFVWDEEAAIDQKREKFGLGHVKAASFSPLSTNSLGTRFITQERTRMSATARNKSHMLRTRSIIYQTHRQIILGAGRKQGASTKALKRHARRYMLIITYDEYMTFQRCFHFARSDVQEAVAEDPKLSGYARAQGKNGHVLMAKRIGANRLASVLEDAGCFEAHHCQSLHAVRYCETCSTAWVETNAVRNILYCFLYERAFVERPRPFQRGTNTESD</sequence>
<evidence type="ECO:0000256" key="7">
    <source>
        <dbReference type="PROSITE-ProRule" id="PRU00192"/>
    </source>
</evidence>
<dbReference type="STRING" id="286115.A0A507DTG6"/>
<comment type="caution">
    <text evidence="11">The sequence shown here is derived from an EMBL/GenBank/DDBJ whole genome shotgun (WGS) entry which is preliminary data.</text>
</comment>
<dbReference type="SMART" id="SM00102">
    <property type="entry name" value="ADF"/>
    <property type="match status" value="1"/>
</dbReference>
<feature type="domain" description="SH3" evidence="9">
    <location>
        <begin position="340"/>
        <end position="400"/>
    </location>
</feature>
<feature type="compositionally biased region" description="Pro residues" evidence="8">
    <location>
        <begin position="417"/>
        <end position="438"/>
    </location>
</feature>
<feature type="region of interest" description="Disordered" evidence="8">
    <location>
        <begin position="415"/>
        <end position="441"/>
    </location>
</feature>
<feature type="compositionally biased region" description="Pro residues" evidence="8">
    <location>
        <begin position="201"/>
        <end position="218"/>
    </location>
</feature>
<keyword evidence="12" id="KW-1185">Reference proteome</keyword>
<dbReference type="PANTHER" id="PTHR10829">
    <property type="entry name" value="CORTACTIN AND DREBRIN"/>
    <property type="match status" value="1"/>
</dbReference>
<dbReference type="EMBL" id="QEAN01000004">
    <property type="protein sequence ID" value="TPX54515.1"/>
    <property type="molecule type" value="Genomic_DNA"/>
</dbReference>
<dbReference type="Gene3D" id="2.30.30.40">
    <property type="entry name" value="SH3 Domains"/>
    <property type="match status" value="2"/>
</dbReference>
<keyword evidence="5" id="KW-0206">Cytoskeleton</keyword>
<keyword evidence="2 7" id="KW-0728">SH3 domain</keyword>
<comment type="similarity">
    <text evidence="6">Belongs to the actin-binding proteins ADF family. Coactosin subfamily.</text>
</comment>
<dbReference type="GO" id="GO:0030864">
    <property type="term" value="C:cortical actin cytoskeleton"/>
    <property type="evidence" value="ECO:0007669"/>
    <property type="project" value="TreeGrafter"/>
</dbReference>
<dbReference type="CDD" id="cd11281">
    <property type="entry name" value="ADF_drebrin_like"/>
    <property type="match status" value="1"/>
</dbReference>
<dbReference type="FunFam" id="3.40.20.10:FF:000018">
    <property type="entry name" value="Coactosin-like 1"/>
    <property type="match status" value="1"/>
</dbReference>
<feature type="compositionally biased region" description="Pro residues" evidence="8">
    <location>
        <begin position="307"/>
        <end position="336"/>
    </location>
</feature>